<evidence type="ECO:0000313" key="3">
    <source>
        <dbReference type="EMBL" id="CAL4071598.1"/>
    </source>
</evidence>
<feature type="transmembrane region" description="Helical" evidence="1">
    <location>
        <begin position="16"/>
        <end position="38"/>
    </location>
</feature>
<gene>
    <name evidence="3" type="ORF">MNOR_LOCUS8598</name>
</gene>
<keyword evidence="4" id="KW-1185">Reference proteome</keyword>
<feature type="non-terminal residue" evidence="3">
    <location>
        <position position="1"/>
    </location>
</feature>
<evidence type="ECO:0000256" key="1">
    <source>
        <dbReference type="SAM" id="Phobius"/>
    </source>
</evidence>
<keyword evidence="1" id="KW-1133">Transmembrane helix</keyword>
<dbReference type="InterPro" id="IPR036398">
    <property type="entry name" value="CA_dom_sf"/>
</dbReference>
<name>A0AAV2Q834_MEGNR</name>
<accession>A0AAV2Q834</accession>
<dbReference type="AlphaFoldDB" id="A0AAV2Q834"/>
<dbReference type="SUPFAM" id="SSF51069">
    <property type="entry name" value="Carbonic anhydrase"/>
    <property type="match status" value="1"/>
</dbReference>
<proteinExistence type="predicted"/>
<evidence type="ECO:0000259" key="2">
    <source>
        <dbReference type="PROSITE" id="PS51144"/>
    </source>
</evidence>
<comment type="caution">
    <text evidence="3">The sequence shown here is derived from an EMBL/GenBank/DDBJ whole genome shotgun (WGS) entry which is preliminary data.</text>
</comment>
<dbReference type="Pfam" id="PF00194">
    <property type="entry name" value="Carb_anhydrase"/>
    <property type="match status" value="1"/>
</dbReference>
<dbReference type="Gene3D" id="3.10.200.10">
    <property type="entry name" value="Alpha carbonic anhydrase"/>
    <property type="match status" value="1"/>
</dbReference>
<dbReference type="EMBL" id="CAXKWB010004015">
    <property type="protein sequence ID" value="CAL4071598.1"/>
    <property type="molecule type" value="Genomic_DNA"/>
</dbReference>
<feature type="domain" description="Alpha-carbonic anhydrase" evidence="2">
    <location>
        <begin position="1"/>
        <end position="105"/>
    </location>
</feature>
<reference evidence="3 4" key="1">
    <citation type="submission" date="2024-05" db="EMBL/GenBank/DDBJ databases">
        <authorList>
            <person name="Wallberg A."/>
        </authorList>
    </citation>
    <scope>NUCLEOTIDE SEQUENCE [LARGE SCALE GENOMIC DNA]</scope>
</reference>
<keyword evidence="1" id="KW-0812">Transmembrane</keyword>
<sequence length="105" mass="11535">HLQCGLWTLVLSRKRLAIIPVPITAMVISNLPLTYIAVNLPKPRLKLAPITFSSSYGDLIPKLEIKNNGHTVGASWDSSLDLRTITDGGLTGVYALAQFHFHWGL</sequence>
<dbReference type="InterPro" id="IPR001148">
    <property type="entry name" value="CA_dom"/>
</dbReference>
<protein>
    <recommendedName>
        <fullName evidence="2">Alpha-carbonic anhydrase domain-containing protein</fullName>
    </recommendedName>
</protein>
<organism evidence="3 4">
    <name type="scientific">Meganyctiphanes norvegica</name>
    <name type="common">Northern krill</name>
    <name type="synonym">Thysanopoda norvegica</name>
    <dbReference type="NCBI Taxonomy" id="48144"/>
    <lineage>
        <taxon>Eukaryota</taxon>
        <taxon>Metazoa</taxon>
        <taxon>Ecdysozoa</taxon>
        <taxon>Arthropoda</taxon>
        <taxon>Crustacea</taxon>
        <taxon>Multicrustacea</taxon>
        <taxon>Malacostraca</taxon>
        <taxon>Eumalacostraca</taxon>
        <taxon>Eucarida</taxon>
        <taxon>Euphausiacea</taxon>
        <taxon>Euphausiidae</taxon>
        <taxon>Meganyctiphanes</taxon>
    </lineage>
</organism>
<dbReference type="Proteomes" id="UP001497623">
    <property type="component" value="Unassembled WGS sequence"/>
</dbReference>
<dbReference type="PROSITE" id="PS51144">
    <property type="entry name" value="ALPHA_CA_2"/>
    <property type="match status" value="1"/>
</dbReference>
<evidence type="ECO:0000313" key="4">
    <source>
        <dbReference type="Proteomes" id="UP001497623"/>
    </source>
</evidence>
<keyword evidence="1" id="KW-0472">Membrane</keyword>